<keyword evidence="3" id="KW-0808">Transferase</keyword>
<feature type="domain" description="Glycosyl transferase family 1" evidence="1">
    <location>
        <begin position="180"/>
        <end position="339"/>
    </location>
</feature>
<dbReference type="Pfam" id="PF13439">
    <property type="entry name" value="Glyco_transf_4"/>
    <property type="match status" value="1"/>
</dbReference>
<dbReference type="PANTHER" id="PTHR12526:SF630">
    <property type="entry name" value="GLYCOSYLTRANSFERASE"/>
    <property type="match status" value="1"/>
</dbReference>
<feature type="domain" description="Glycosyltransferase subfamily 4-like N-terminal" evidence="2">
    <location>
        <begin position="18"/>
        <end position="169"/>
    </location>
</feature>
<dbReference type="GO" id="GO:0016757">
    <property type="term" value="F:glycosyltransferase activity"/>
    <property type="evidence" value="ECO:0007669"/>
    <property type="project" value="InterPro"/>
</dbReference>
<keyword evidence="4" id="KW-1185">Reference proteome</keyword>
<dbReference type="SUPFAM" id="SSF53756">
    <property type="entry name" value="UDP-Glycosyltransferase/glycogen phosphorylase"/>
    <property type="match status" value="1"/>
</dbReference>
<dbReference type="AlphaFoldDB" id="A0A9W6DIC4"/>
<comment type="caution">
    <text evidence="3">The sequence shown here is derived from an EMBL/GenBank/DDBJ whole genome shotgun (WGS) entry which is preliminary data.</text>
</comment>
<evidence type="ECO:0000313" key="4">
    <source>
        <dbReference type="Proteomes" id="UP001144256"/>
    </source>
</evidence>
<dbReference type="PANTHER" id="PTHR12526">
    <property type="entry name" value="GLYCOSYLTRANSFERASE"/>
    <property type="match status" value="1"/>
</dbReference>
<dbReference type="InterPro" id="IPR028098">
    <property type="entry name" value="Glyco_trans_4-like_N"/>
</dbReference>
<dbReference type="Pfam" id="PF00534">
    <property type="entry name" value="Glycos_transf_1"/>
    <property type="match status" value="1"/>
</dbReference>
<evidence type="ECO:0000259" key="1">
    <source>
        <dbReference type="Pfam" id="PF00534"/>
    </source>
</evidence>
<dbReference type="EMBL" id="BRLB01000021">
    <property type="protein sequence ID" value="GKX31759.1"/>
    <property type="molecule type" value="Genomic_DNA"/>
</dbReference>
<name>A0A9W6DIC4_9FIRM</name>
<dbReference type="RefSeq" id="WP_281819047.1">
    <property type="nucleotide sequence ID" value="NZ_BRLB01000021.1"/>
</dbReference>
<organism evidence="3 4">
    <name type="scientific">Vallitalea longa</name>
    <dbReference type="NCBI Taxonomy" id="2936439"/>
    <lineage>
        <taxon>Bacteria</taxon>
        <taxon>Bacillati</taxon>
        <taxon>Bacillota</taxon>
        <taxon>Clostridia</taxon>
        <taxon>Lachnospirales</taxon>
        <taxon>Vallitaleaceae</taxon>
        <taxon>Vallitalea</taxon>
    </lineage>
</organism>
<accession>A0A9W6DIC4</accession>
<reference evidence="3" key="1">
    <citation type="submission" date="2022-06" db="EMBL/GenBank/DDBJ databases">
        <title>Vallitalea longa sp. nov., an anaerobic bacterium isolated from marine sediment.</title>
        <authorList>
            <person name="Hirano S."/>
            <person name="Terahara T."/>
            <person name="Mori K."/>
            <person name="Hamada M."/>
            <person name="Matsumoto R."/>
            <person name="Kobayashi T."/>
        </authorList>
    </citation>
    <scope>NUCLEOTIDE SEQUENCE</scope>
    <source>
        <strain evidence="3">SH18-1</strain>
    </source>
</reference>
<sequence length="363" mass="41695">MKIIILGFLRSRKGALSFGGAEKSMIMLANNLEKFGHEVHLVSLLGNHIVYPINKNVKYHYSKDYKGNKIVTHLKIMKNTKKIVCEYSPDVVISFWLHPALYTFVLKHNKDIKVIYAERNDPELEYGFIIKKIRNYILPKLDGFVFQTKGAKKYFSKKIQKRSIVIHNPLYIKYETYPFKNEKDTRIISVGRLSNQKNHKLLINAFSIIAQEFPDYTLEIYGEGVLELELKLLIKEKKLENRVKLMGTTKEILRKIYGTSMFVLPSLYEGMPNALMEAMALGIPCISADCPPGGPKELINNGENGLLFQVGNVRDLADKMKYLLINQNKANEMGKKAKNICNTHTTDNIFQLWNDYILNIING</sequence>
<evidence type="ECO:0000259" key="2">
    <source>
        <dbReference type="Pfam" id="PF13439"/>
    </source>
</evidence>
<protein>
    <submittedName>
        <fullName evidence="3">Glycosyl transferase</fullName>
    </submittedName>
</protein>
<gene>
    <name evidence="3" type="ORF">SH1V18_42390</name>
</gene>
<dbReference type="InterPro" id="IPR001296">
    <property type="entry name" value="Glyco_trans_1"/>
</dbReference>
<dbReference type="Gene3D" id="3.40.50.2000">
    <property type="entry name" value="Glycogen Phosphorylase B"/>
    <property type="match status" value="2"/>
</dbReference>
<proteinExistence type="predicted"/>
<dbReference type="Proteomes" id="UP001144256">
    <property type="component" value="Unassembled WGS sequence"/>
</dbReference>
<evidence type="ECO:0000313" key="3">
    <source>
        <dbReference type="EMBL" id="GKX31759.1"/>
    </source>
</evidence>